<dbReference type="PANTHER" id="PTHR47582:SF1">
    <property type="entry name" value="P450, PUTATIVE (EUROFUNG)-RELATED"/>
    <property type="match status" value="1"/>
</dbReference>
<keyword evidence="3" id="KW-0349">Heme</keyword>
<keyword evidence="3" id="KW-0503">Monooxygenase</keyword>
<sequence length="314" mass="34895">MTITTTSSLLGKENNPWNKDPSLVRSYWAFEAGDPPGRTFLLDVTYRNSKKSHDAMVDALEAYFAAGYDTPRDKSNNSYVAPLTIDTAAIQRQYGFTARDSHKDALKEDRRPQTALVYADKIESSCPLLLSVLRETQRLVAIGTLHSRVVEDTVVSADRSDVQTQSCLLKKGTSILLPVTNAHRDPVIWGPTANEFDANRSLGTQPHLCEATMKDKSSRKRVEEENDLARLRKAAYFPFGGGKRLCLGRYFATTEVLDTMAVLILGYNIRAVDGGPIKQPMFGLSKMTAATARPHPDADMKVQIERRGGWEKVI</sequence>
<organism evidence="4 5">
    <name type="scientific">Pyrenophora tritici-repentis</name>
    <dbReference type="NCBI Taxonomy" id="45151"/>
    <lineage>
        <taxon>Eukaryota</taxon>
        <taxon>Fungi</taxon>
        <taxon>Dikarya</taxon>
        <taxon>Ascomycota</taxon>
        <taxon>Pezizomycotina</taxon>
        <taxon>Dothideomycetes</taxon>
        <taxon>Pleosporomycetidae</taxon>
        <taxon>Pleosporales</taxon>
        <taxon>Pleosporineae</taxon>
        <taxon>Pleosporaceae</taxon>
        <taxon>Pyrenophora</taxon>
    </lineage>
</organism>
<dbReference type="KEGG" id="ptrr:6344976"/>
<comment type="similarity">
    <text evidence="3">Belongs to the cytochrome P450 family.</text>
</comment>
<keyword evidence="1 3" id="KW-0479">Metal-binding</keyword>
<gene>
    <name evidence="4" type="ORF">PtrM4_052560</name>
</gene>
<dbReference type="Proteomes" id="UP000245464">
    <property type="component" value="Chromosome 10"/>
</dbReference>
<dbReference type="RefSeq" id="XP_001937045.1">
    <property type="nucleotide sequence ID" value="XM_001937010.1"/>
</dbReference>
<dbReference type="Pfam" id="PF00067">
    <property type="entry name" value="p450"/>
    <property type="match status" value="1"/>
</dbReference>
<dbReference type="OMA" id="IQGWLPY"/>
<evidence type="ECO:0000256" key="2">
    <source>
        <dbReference type="ARBA" id="ARBA00023004"/>
    </source>
</evidence>
<dbReference type="PANTHER" id="PTHR47582">
    <property type="entry name" value="P450, PUTATIVE (EUROFUNG)-RELATED"/>
    <property type="match status" value="1"/>
</dbReference>
<evidence type="ECO:0000256" key="1">
    <source>
        <dbReference type="ARBA" id="ARBA00022723"/>
    </source>
</evidence>
<comment type="caution">
    <text evidence="4">The sequence shown here is derived from an EMBL/GenBank/DDBJ whole genome shotgun (WGS) entry which is preliminary data.</text>
</comment>
<name>A0A834VL55_9PLEO</name>
<dbReference type="GO" id="GO:0020037">
    <property type="term" value="F:heme binding"/>
    <property type="evidence" value="ECO:0007669"/>
    <property type="project" value="InterPro"/>
</dbReference>
<dbReference type="InterPro" id="IPR017972">
    <property type="entry name" value="Cyt_P450_CS"/>
</dbReference>
<reference evidence="4" key="1">
    <citation type="journal article" date="2018" name="BMC Genomics">
        <title>Comparative genomics of the wheat fungal pathogen Pyrenophora tritici-repentis reveals chromosomal variations and genome plasticity.</title>
        <authorList>
            <person name="Moolhuijzen P."/>
            <person name="See P.T."/>
            <person name="Hane J.K."/>
            <person name="Shi G."/>
            <person name="Liu Z."/>
            <person name="Oliver R.P."/>
            <person name="Moffat C.S."/>
        </authorList>
    </citation>
    <scope>NUCLEOTIDE SEQUENCE [LARGE SCALE GENOMIC DNA]</scope>
    <source>
        <strain evidence="4">M4</strain>
    </source>
</reference>
<dbReference type="PROSITE" id="PS00086">
    <property type="entry name" value="CYTOCHROME_P450"/>
    <property type="match status" value="1"/>
</dbReference>
<evidence type="ECO:0000313" key="5">
    <source>
        <dbReference type="Proteomes" id="UP000245464"/>
    </source>
</evidence>
<keyword evidence="2 3" id="KW-0408">Iron</keyword>
<dbReference type="Gene3D" id="1.10.630.10">
    <property type="entry name" value="Cytochrome P450"/>
    <property type="match status" value="1"/>
</dbReference>
<dbReference type="InterPro" id="IPR053007">
    <property type="entry name" value="CYP450_monoxygenase_sec-met"/>
</dbReference>
<dbReference type="GO" id="GO:0004497">
    <property type="term" value="F:monooxygenase activity"/>
    <property type="evidence" value="ECO:0007669"/>
    <property type="project" value="UniProtKB-KW"/>
</dbReference>
<protein>
    <submittedName>
        <fullName evidence="4">CypX, Cytochrome P450</fullName>
    </submittedName>
</protein>
<dbReference type="AlphaFoldDB" id="A0A834VL55"/>
<dbReference type="GO" id="GO:0005506">
    <property type="term" value="F:iron ion binding"/>
    <property type="evidence" value="ECO:0007669"/>
    <property type="project" value="InterPro"/>
</dbReference>
<proteinExistence type="inferred from homology"/>
<accession>A0A834VL55</accession>
<evidence type="ECO:0000313" key="4">
    <source>
        <dbReference type="EMBL" id="KAF7565822.1"/>
    </source>
</evidence>
<dbReference type="SUPFAM" id="SSF48264">
    <property type="entry name" value="Cytochrome P450"/>
    <property type="match status" value="1"/>
</dbReference>
<dbReference type="InterPro" id="IPR001128">
    <property type="entry name" value="Cyt_P450"/>
</dbReference>
<dbReference type="GO" id="GO:0016705">
    <property type="term" value="F:oxidoreductase activity, acting on paired donors, with incorporation or reduction of molecular oxygen"/>
    <property type="evidence" value="ECO:0007669"/>
    <property type="project" value="InterPro"/>
</dbReference>
<keyword evidence="3" id="KW-0560">Oxidoreductase</keyword>
<dbReference type="EMBL" id="NQIK02000010">
    <property type="protein sequence ID" value="KAF7565822.1"/>
    <property type="molecule type" value="Genomic_DNA"/>
</dbReference>
<evidence type="ECO:0000256" key="3">
    <source>
        <dbReference type="RuleBase" id="RU000461"/>
    </source>
</evidence>
<dbReference type="GeneID" id="6344976"/>
<dbReference type="InterPro" id="IPR036396">
    <property type="entry name" value="Cyt_P450_sf"/>
</dbReference>